<proteinExistence type="predicted"/>
<evidence type="ECO:0000313" key="3">
    <source>
        <dbReference type="Proteomes" id="UP000507470"/>
    </source>
</evidence>
<reference evidence="2 3" key="1">
    <citation type="submission" date="2020-06" db="EMBL/GenBank/DDBJ databases">
        <authorList>
            <person name="Li R."/>
            <person name="Bekaert M."/>
        </authorList>
    </citation>
    <scope>NUCLEOTIDE SEQUENCE [LARGE SCALE GENOMIC DNA]</scope>
    <source>
        <strain evidence="3">wild</strain>
    </source>
</reference>
<dbReference type="Proteomes" id="UP000507470">
    <property type="component" value="Unassembled WGS sequence"/>
</dbReference>
<protein>
    <recommendedName>
        <fullName evidence="4">Reverse transcriptase zinc-binding domain-containing protein</fullName>
    </recommendedName>
</protein>
<dbReference type="OrthoDB" id="6147003at2759"/>
<evidence type="ECO:0008006" key="4">
    <source>
        <dbReference type="Google" id="ProtNLM"/>
    </source>
</evidence>
<feature type="region of interest" description="Disordered" evidence="1">
    <location>
        <begin position="141"/>
        <end position="162"/>
    </location>
</feature>
<dbReference type="EMBL" id="CACVKT020001341">
    <property type="protein sequence ID" value="CAC5366664.1"/>
    <property type="molecule type" value="Genomic_DNA"/>
</dbReference>
<accession>A0A6J8AFB4</accession>
<feature type="compositionally biased region" description="Polar residues" evidence="1">
    <location>
        <begin position="145"/>
        <end position="162"/>
    </location>
</feature>
<name>A0A6J8AFB4_MYTCO</name>
<dbReference type="AlphaFoldDB" id="A0A6J8AFB4"/>
<evidence type="ECO:0000256" key="1">
    <source>
        <dbReference type="SAM" id="MobiDB-lite"/>
    </source>
</evidence>
<keyword evidence="3" id="KW-1185">Reference proteome</keyword>
<gene>
    <name evidence="2" type="ORF">MCOR_6859</name>
</gene>
<sequence>METKLKAIRAGNRAAVTKLWTKFEELKENPDNVEVEEVKAIEDAVTQKKKILHDLNEKMIEVLHEDHIEDEITDSDEYMFNLDSKLRQIRKLTQTINSSNNTSDLKEKSTMNANAECYIPRSNTCNTNTSAIYSLNTRERIPSEENPTGNQSRNFPGQNLQTYNNQEECSTDVVESSTAENEIDYQQGIHQIMQITRYSTLSKLLRITAYVFRFIRDCRSPILQRNKAKYVSREELQDATECWILNCQRTSFQDEMLNLKLKDTKPTVLVRQLRLYLNTKDAICCGGRIHNAPKKFLKQILSLPTCVADITVNILTGILPIEAQVHIRALGLFNKICNQPDDSVEKSLAKRQLIIKNDESSSWFIAIKHMLRKYDLQEASWYLNNPVKKTVWTSTIKKTIYNHWNRSIVQLQSLYKGLNFLTTENLRTGNIHPLFKINCHSIIDTARLPVKLKLLTGSYILQSKRIRMYKDETDPKCLLCAKEEENIEHFILKCESLRILRNALLQEITTTLNAMGIQFDELSTNENLQHILDLTPIAKAKKLSPVSVVQIERLTRRLLYQLHIARYKMLYGQ</sequence>
<organism evidence="2 3">
    <name type="scientific">Mytilus coruscus</name>
    <name type="common">Sea mussel</name>
    <dbReference type="NCBI Taxonomy" id="42192"/>
    <lineage>
        <taxon>Eukaryota</taxon>
        <taxon>Metazoa</taxon>
        <taxon>Spiralia</taxon>
        <taxon>Lophotrochozoa</taxon>
        <taxon>Mollusca</taxon>
        <taxon>Bivalvia</taxon>
        <taxon>Autobranchia</taxon>
        <taxon>Pteriomorphia</taxon>
        <taxon>Mytilida</taxon>
        <taxon>Mytiloidea</taxon>
        <taxon>Mytilidae</taxon>
        <taxon>Mytilinae</taxon>
        <taxon>Mytilus</taxon>
    </lineage>
</organism>
<evidence type="ECO:0000313" key="2">
    <source>
        <dbReference type="EMBL" id="CAC5366664.1"/>
    </source>
</evidence>